<keyword evidence="1 5" id="KW-0378">Hydrolase</keyword>
<organism evidence="5 6">
    <name type="scientific">Anaerobaca lacustris</name>
    <dbReference type="NCBI Taxonomy" id="3044600"/>
    <lineage>
        <taxon>Bacteria</taxon>
        <taxon>Pseudomonadati</taxon>
        <taxon>Planctomycetota</taxon>
        <taxon>Phycisphaerae</taxon>
        <taxon>Sedimentisphaerales</taxon>
        <taxon>Anaerobacaceae</taxon>
        <taxon>Anaerobaca</taxon>
    </lineage>
</organism>
<feature type="domain" description="Glycoside hydrolase family 42 N-terminal" evidence="4">
    <location>
        <begin position="689"/>
        <end position="928"/>
    </location>
</feature>
<dbReference type="EMBL" id="JASCXX010000021">
    <property type="protein sequence ID" value="MDI6450510.1"/>
    <property type="molecule type" value="Genomic_DNA"/>
</dbReference>
<proteinExistence type="predicted"/>
<evidence type="ECO:0000313" key="6">
    <source>
        <dbReference type="Proteomes" id="UP001431776"/>
    </source>
</evidence>
<dbReference type="GO" id="GO:0009341">
    <property type="term" value="C:beta-galactosidase complex"/>
    <property type="evidence" value="ECO:0007669"/>
    <property type="project" value="InterPro"/>
</dbReference>
<keyword evidence="3" id="KW-0732">Signal</keyword>
<name>A0AAW6TXZ6_9BACT</name>
<dbReference type="AlphaFoldDB" id="A0AAW6TXZ6"/>
<keyword evidence="2 5" id="KW-0326">Glycosidase</keyword>
<dbReference type="GO" id="GO:0005975">
    <property type="term" value="P:carbohydrate metabolic process"/>
    <property type="evidence" value="ECO:0007669"/>
    <property type="project" value="InterPro"/>
</dbReference>
<dbReference type="SUPFAM" id="SSF51445">
    <property type="entry name" value="(Trans)glycosidases"/>
    <property type="match status" value="1"/>
</dbReference>
<protein>
    <submittedName>
        <fullName evidence="5">Beta-galactosidase</fullName>
        <ecNumber evidence="5">3.2.1.23</ecNumber>
    </submittedName>
</protein>
<comment type="caution">
    <text evidence="5">The sequence shown here is derived from an EMBL/GenBank/DDBJ whole genome shotgun (WGS) entry which is preliminary data.</text>
</comment>
<dbReference type="Proteomes" id="UP001431776">
    <property type="component" value="Unassembled WGS sequence"/>
</dbReference>
<dbReference type="Pfam" id="PF02449">
    <property type="entry name" value="Glyco_hydro_42"/>
    <property type="match status" value="1"/>
</dbReference>
<keyword evidence="6" id="KW-1185">Reference proteome</keyword>
<evidence type="ECO:0000256" key="2">
    <source>
        <dbReference type="ARBA" id="ARBA00023295"/>
    </source>
</evidence>
<feature type="chain" id="PRO_5043835048" evidence="3">
    <location>
        <begin position="23"/>
        <end position="1148"/>
    </location>
</feature>
<dbReference type="RefSeq" id="WP_349245920.1">
    <property type="nucleotide sequence ID" value="NZ_JASCXX010000021.1"/>
</dbReference>
<reference evidence="5" key="1">
    <citation type="submission" date="2023-05" db="EMBL/GenBank/DDBJ databases">
        <title>Anaerotaeda fermentans gen. nov., sp. nov., a novel anaerobic planctomycete of the new family within the order Sedimentisphaerales isolated from Taman Peninsula, Russia.</title>
        <authorList>
            <person name="Khomyakova M.A."/>
            <person name="Merkel A.Y."/>
            <person name="Slobodkin A.I."/>
        </authorList>
    </citation>
    <scope>NUCLEOTIDE SEQUENCE</scope>
    <source>
        <strain evidence="5">M17dextr</strain>
    </source>
</reference>
<gene>
    <name evidence="5" type="ORF">QJ522_15725</name>
</gene>
<evidence type="ECO:0000256" key="3">
    <source>
        <dbReference type="SAM" id="SignalP"/>
    </source>
</evidence>
<dbReference type="GO" id="GO:0004565">
    <property type="term" value="F:beta-galactosidase activity"/>
    <property type="evidence" value="ECO:0007669"/>
    <property type="project" value="UniProtKB-EC"/>
</dbReference>
<accession>A0AAW6TXZ6</accession>
<dbReference type="InterPro" id="IPR017853">
    <property type="entry name" value="GH"/>
</dbReference>
<evidence type="ECO:0000256" key="1">
    <source>
        <dbReference type="ARBA" id="ARBA00022801"/>
    </source>
</evidence>
<dbReference type="Gene3D" id="3.20.20.80">
    <property type="entry name" value="Glycosidases"/>
    <property type="match status" value="1"/>
</dbReference>
<feature type="signal peptide" evidence="3">
    <location>
        <begin position="1"/>
        <end position="22"/>
    </location>
</feature>
<sequence>MRIIPCHLLLVYALGALPAACAAAETQDLLATDQPCARAVAVLKDDLPGSDPATAEHLKAALEAAGFSAASLTAEEAGNTAILSTNRFMLFVVPNSRFYPADALPSLTDYLKSGGHLMTIGGPTFTHLTCRFNDRWFDRDGIRRTLEDIEPQRIVLPCDNSDELIGWHRATNNSEGAGTLRIISDPSASGGMCLAIHTAELTGWDTWYSPPITELFTPGHSLLYLRARGGPETPQMAIEVRETDGSRWFAVVELTAAWQKHILQPGDFKYWPDSPTHNRGSSGDRMNPQNAAVISFGLAQSHTSAVKPGSHTFFVDQVGTAADPFPAEVRKKTETAPPLIETISPAYKVYELTDMATVRAAPEQRIIPEHLGVLPPSSATSPHMRFAGRGYTDRAKWRFIPLLEAFDKNNHKLGVPFSLLITHTDEFKASITANLGISGASIQDPSLTAAIVSVVDRIQHGLFLFNAGSQQFAYWPAEKVVLGCRVINASPLARTAQIRITVLQTDSAETVFTRTVYLDAAPGAVAEFACDWQPPSSPARYIVCTELLNEGQVRDAIRHELTVLPKLRPVRNDFVTVRNGDFYVKGRKWYPVGINYWPMYVAGLEAGDYWLHWLAPGAYDPHEVERDLALMQQMGINMVSIQTGKPDHLPNLIDFLHRCGRHDIRVNAFLENASPLGFHEQRVRDYIQAGRLDENPVIFAWDTIWEPGNYVFSESWRPRWDADWRRWIVERYGSIENAEQDWAFAAPRTDSRITSPSDTQLREDGPWRVMVAAYRRFMDDLMSRKWNDATQRLRTIVPNQLISFRQGNTLPHDFTFTATAKHIDFICPEGYSIPNTEDGYHAAIFITRYVRFTTGGKPIIWSEFGKSVWHADAMRPDPRAIVEQGRYHDLFYRVVLAAGAQGTAPWWWPGGYRVDEKSDYGIMNPDGTPRPAAQILTRYAPKIKAPRDYPAGTVPLMIDRDAHPGGYWYLAFNTGKDACAAASVLGANITIRTASSGTTSVDTPLFAVGNVPCNGANPPKYLNAEFNWFKVQDAAGRWIDIRNGDTVTVAAGRPILADASVGNLQEAMWLTPESASGRDGAVYLTSTANSQLEFREPIGRDTSYLHDADFSHFTIGTISEETAVEIQMVAAGRAAFGEKIAFTLQPQP</sequence>
<dbReference type="InterPro" id="IPR013529">
    <property type="entry name" value="Glyco_hydro_42_N"/>
</dbReference>
<dbReference type="EC" id="3.2.1.23" evidence="5"/>
<evidence type="ECO:0000259" key="4">
    <source>
        <dbReference type="Pfam" id="PF02449"/>
    </source>
</evidence>
<evidence type="ECO:0000313" key="5">
    <source>
        <dbReference type="EMBL" id="MDI6450510.1"/>
    </source>
</evidence>